<reference evidence="3 4" key="1">
    <citation type="journal article" date="2010" name="PLoS ONE">
        <title>The genome sequence of the rumen methanogen Methanobrevibacter ruminantium reveals new possibilities for controlling ruminant methane emissions.</title>
        <authorList>
            <person name="Leahy S.C."/>
            <person name="Kelly W.J."/>
            <person name="Altermann E."/>
            <person name="Ronimus R.S."/>
            <person name="Yeoman C.J."/>
            <person name="Pacheco D.M."/>
            <person name="Li D."/>
            <person name="Kong Z."/>
            <person name="McTavish S."/>
            <person name="Sang C."/>
            <person name="Lambie S.C."/>
            <person name="Janssen P.H."/>
            <person name="Dey D."/>
            <person name="Attwood G.T."/>
        </authorList>
    </citation>
    <scope>NUCLEOTIDE SEQUENCE [LARGE SCALE GENOMIC DNA]</scope>
    <source>
        <strain evidence="4">ATCC 35063 / DSM 1093 / JCM 13430 / OCM 146 / M1</strain>
    </source>
</reference>
<evidence type="ECO:0000313" key="4">
    <source>
        <dbReference type="Proteomes" id="UP000008680"/>
    </source>
</evidence>
<dbReference type="Proteomes" id="UP000008680">
    <property type="component" value="Chromosome"/>
</dbReference>
<accession>D3E4F2</accession>
<dbReference type="Pfam" id="PF09894">
    <property type="entry name" value="MJ0548_N"/>
    <property type="match status" value="1"/>
</dbReference>
<dbReference type="PIRSF" id="PIRSF019262">
    <property type="entry name" value="UCP019262"/>
    <property type="match status" value="1"/>
</dbReference>
<dbReference type="InterPro" id="IPR016754">
    <property type="entry name" value="MJ0548-like"/>
</dbReference>
<proteinExistence type="predicted"/>
<feature type="domain" description="Connectase MJ0548-like N-terminal" evidence="1">
    <location>
        <begin position="1"/>
        <end position="197"/>
    </location>
</feature>
<dbReference type="GeneID" id="8771216"/>
<dbReference type="eggNOG" id="arCOG03213">
    <property type="taxonomic scope" value="Archaea"/>
</dbReference>
<dbReference type="Pfam" id="PF25274">
    <property type="entry name" value="MJ0548_C"/>
    <property type="match status" value="1"/>
</dbReference>
<dbReference type="AlphaFoldDB" id="D3E4F2"/>
<dbReference type="OrthoDB" id="106876at2157"/>
<dbReference type="EMBL" id="CP001719">
    <property type="protein sequence ID" value="ADC47413.1"/>
    <property type="molecule type" value="Genomic_DNA"/>
</dbReference>
<evidence type="ECO:0000259" key="2">
    <source>
        <dbReference type="Pfam" id="PF25274"/>
    </source>
</evidence>
<gene>
    <name evidence="3" type="ordered locus">mru_1563</name>
</gene>
<evidence type="ECO:0000313" key="3">
    <source>
        <dbReference type="EMBL" id="ADC47413.1"/>
    </source>
</evidence>
<dbReference type="KEGG" id="mru:mru_1563"/>
<evidence type="ECO:0000259" key="1">
    <source>
        <dbReference type="Pfam" id="PF09894"/>
    </source>
</evidence>
<keyword evidence="4" id="KW-1185">Reference proteome</keyword>
<dbReference type="InterPro" id="IPR057377">
    <property type="entry name" value="MJ0548_C"/>
</dbReference>
<organism evidence="3 4">
    <name type="scientific">Methanobrevibacter ruminantium (strain ATCC 35063 / DSM 1093 / JCM 13430 / OCM 146 / M1)</name>
    <name type="common">Methanobacterium ruminantium</name>
    <dbReference type="NCBI Taxonomy" id="634498"/>
    <lineage>
        <taxon>Archaea</taxon>
        <taxon>Methanobacteriati</taxon>
        <taxon>Methanobacteriota</taxon>
        <taxon>Methanomada group</taxon>
        <taxon>Methanobacteria</taxon>
        <taxon>Methanobacteriales</taxon>
        <taxon>Methanobacteriaceae</taxon>
        <taxon>Methanobrevibacter</taxon>
    </lineage>
</organism>
<dbReference type="PATRIC" id="fig|634498.28.peg.1565"/>
<dbReference type="InterPro" id="IPR057262">
    <property type="entry name" value="MJ0548_N"/>
</dbReference>
<dbReference type="STRING" id="634498.mru_1563"/>
<dbReference type="RefSeq" id="WP_012956362.1">
    <property type="nucleotide sequence ID" value="NC_013790.1"/>
</dbReference>
<feature type="domain" description="Connectase MJ0548-like C-terminal" evidence="2">
    <location>
        <begin position="202"/>
        <end position="305"/>
    </location>
</feature>
<evidence type="ECO:0008006" key="5">
    <source>
        <dbReference type="Google" id="ProtNLM"/>
    </source>
</evidence>
<dbReference type="HOGENOM" id="CLU_078138_0_0_2"/>
<protein>
    <recommendedName>
        <fullName evidence="5">DUF2121 domain-containing protein</fullName>
    </recommendedName>
</protein>
<name>D3E4F2_METRM</name>
<sequence length="308" mass="34572">MSLIIAYVGKKGCVMAADKRRIAYFGLKEQREILEQEIYSGEIHNDEELYARAEELDVNLKVTDNACKVKSIENVAIGEVSSRGTMETKRKRIYGTSNGFKIIELSGSHVLNSKRGVSSIIVFGNKVTKSLANKMIQERWKPSFSLKYMGEIFGEILKDIAEITPSVGKDYDVIIEKNNLAKSQVQDYIDEVAERDVKVLAKFRAQLREQLMEQNENIKLASTIIEEGSVGEIVIIDDTLIEVKLNPDVRAFDVNWKVLAGPGENVLMVVDDSEGLDKGDEIVIEDEVLCVKKNKANLKCDIILCHLE</sequence>